<protein>
    <recommendedName>
        <fullName evidence="7">Major facilitator superfamily (MFS) profile domain-containing protein</fullName>
    </recommendedName>
</protein>
<sequence length="205" mass="22450">MTKSPATWILATGIFCVYSFQVTTTYFTPYFSAVLGLAVTSAGFITLLRDQVMRLLGAPFGGMIADRIQSPIKVLLLVYIVGLTSILCFRMIPAETPTVLVVLMTLFIAFFVYMGRGGYYAVASELKVSRKYAATTVGVGAAMGFLPDIFQFLLFGHWLDTYGNAGYDRMFIFQAAVLAVGIVIATLSLKFKSKITHKGETLKTL</sequence>
<comment type="subcellular location">
    <subcellularLocation>
        <location evidence="1">Cell membrane</location>
        <topology evidence="1">Multi-pass membrane protein</topology>
    </subcellularLocation>
</comment>
<feature type="transmembrane region" description="Helical" evidence="6">
    <location>
        <begin position="134"/>
        <end position="159"/>
    </location>
</feature>
<evidence type="ECO:0000259" key="7">
    <source>
        <dbReference type="PROSITE" id="PS50850"/>
    </source>
</evidence>
<dbReference type="PROSITE" id="PS50850">
    <property type="entry name" value="MFS"/>
    <property type="match status" value="1"/>
</dbReference>
<evidence type="ECO:0000313" key="8">
    <source>
        <dbReference type="EMBL" id="SDD84861.1"/>
    </source>
</evidence>
<evidence type="ECO:0000256" key="3">
    <source>
        <dbReference type="ARBA" id="ARBA00022692"/>
    </source>
</evidence>
<feature type="transmembrane region" description="Helical" evidence="6">
    <location>
        <begin position="171"/>
        <end position="189"/>
    </location>
</feature>
<dbReference type="Gene3D" id="1.20.1250.20">
    <property type="entry name" value="MFS general substrate transporter like domains"/>
    <property type="match status" value="1"/>
</dbReference>
<dbReference type="InterPro" id="IPR036259">
    <property type="entry name" value="MFS_trans_sf"/>
</dbReference>
<evidence type="ECO:0000256" key="1">
    <source>
        <dbReference type="ARBA" id="ARBA00004651"/>
    </source>
</evidence>
<evidence type="ECO:0000256" key="2">
    <source>
        <dbReference type="ARBA" id="ARBA00022448"/>
    </source>
</evidence>
<keyword evidence="9" id="KW-1185">Reference proteome</keyword>
<feature type="transmembrane region" description="Helical" evidence="6">
    <location>
        <begin position="98"/>
        <end position="122"/>
    </location>
</feature>
<feature type="transmembrane region" description="Helical" evidence="6">
    <location>
        <begin position="29"/>
        <end position="48"/>
    </location>
</feature>
<dbReference type="SUPFAM" id="SSF103473">
    <property type="entry name" value="MFS general substrate transporter"/>
    <property type="match status" value="1"/>
</dbReference>
<dbReference type="AlphaFoldDB" id="A0A1G6Y3K5"/>
<dbReference type="OrthoDB" id="1673995at2"/>
<evidence type="ECO:0000256" key="4">
    <source>
        <dbReference type="ARBA" id="ARBA00022989"/>
    </source>
</evidence>
<dbReference type="GO" id="GO:0022857">
    <property type="term" value="F:transmembrane transporter activity"/>
    <property type="evidence" value="ECO:0007669"/>
    <property type="project" value="InterPro"/>
</dbReference>
<dbReference type="Proteomes" id="UP000198995">
    <property type="component" value="Unassembled WGS sequence"/>
</dbReference>
<gene>
    <name evidence="8" type="ORF">SAMN04489866_10870</name>
</gene>
<dbReference type="EMBL" id="FNAF01000008">
    <property type="protein sequence ID" value="SDD84861.1"/>
    <property type="molecule type" value="Genomic_DNA"/>
</dbReference>
<feature type="transmembrane region" description="Helical" evidence="6">
    <location>
        <begin position="74"/>
        <end position="92"/>
    </location>
</feature>
<feature type="domain" description="Major facilitator superfamily (MFS) profile" evidence="7">
    <location>
        <begin position="1"/>
        <end position="193"/>
    </location>
</feature>
<organism evidence="8 9">
    <name type="scientific">Peptococcus niger</name>
    <dbReference type="NCBI Taxonomy" id="2741"/>
    <lineage>
        <taxon>Bacteria</taxon>
        <taxon>Bacillati</taxon>
        <taxon>Bacillota</taxon>
        <taxon>Clostridia</taxon>
        <taxon>Eubacteriales</taxon>
        <taxon>Peptococcaceae</taxon>
        <taxon>Peptococcus</taxon>
    </lineage>
</organism>
<evidence type="ECO:0000256" key="6">
    <source>
        <dbReference type="SAM" id="Phobius"/>
    </source>
</evidence>
<name>A0A1G6Y3K5_PEPNI</name>
<dbReference type="InterPro" id="IPR020846">
    <property type="entry name" value="MFS_dom"/>
</dbReference>
<dbReference type="STRING" id="2741.SAMN04489866_10870"/>
<proteinExistence type="predicted"/>
<reference evidence="8 9" key="1">
    <citation type="submission" date="2016-10" db="EMBL/GenBank/DDBJ databases">
        <authorList>
            <person name="de Groot N.N."/>
        </authorList>
    </citation>
    <scope>NUCLEOTIDE SEQUENCE [LARGE SCALE GENOMIC DNA]</scope>
    <source>
        <strain evidence="8 9">DSM 20475</strain>
    </source>
</reference>
<evidence type="ECO:0000313" key="9">
    <source>
        <dbReference type="Proteomes" id="UP000198995"/>
    </source>
</evidence>
<keyword evidence="2" id="KW-0813">Transport</keyword>
<keyword evidence="5 6" id="KW-0472">Membrane</keyword>
<dbReference type="RefSeq" id="WP_091792025.1">
    <property type="nucleotide sequence ID" value="NZ_FNAF01000008.1"/>
</dbReference>
<dbReference type="GO" id="GO:0005886">
    <property type="term" value="C:plasma membrane"/>
    <property type="evidence" value="ECO:0007669"/>
    <property type="project" value="UniProtKB-SubCell"/>
</dbReference>
<keyword evidence="3 6" id="KW-0812">Transmembrane</keyword>
<accession>A0A1G6Y3K5</accession>
<evidence type="ECO:0000256" key="5">
    <source>
        <dbReference type="ARBA" id="ARBA00023136"/>
    </source>
</evidence>
<keyword evidence="4 6" id="KW-1133">Transmembrane helix</keyword>